<dbReference type="STRING" id="326297.Sama_3109"/>
<dbReference type="Proteomes" id="UP000009175">
    <property type="component" value="Chromosome"/>
</dbReference>
<dbReference type="SMART" id="SM00530">
    <property type="entry name" value="HTH_XRE"/>
    <property type="match status" value="1"/>
</dbReference>
<gene>
    <name evidence="2" type="ordered locus">Sama_3109</name>
</gene>
<evidence type="ECO:0000259" key="1">
    <source>
        <dbReference type="PROSITE" id="PS50943"/>
    </source>
</evidence>
<dbReference type="SUPFAM" id="SSF47413">
    <property type="entry name" value="lambda repressor-like DNA-binding domains"/>
    <property type="match status" value="1"/>
</dbReference>
<dbReference type="RefSeq" id="WP_011761216.1">
    <property type="nucleotide sequence ID" value="NC_008700.1"/>
</dbReference>
<dbReference type="OrthoDB" id="5298444at2"/>
<organism evidence="2 3">
    <name type="scientific">Shewanella amazonensis (strain ATCC BAA-1098 / SB2B)</name>
    <dbReference type="NCBI Taxonomy" id="326297"/>
    <lineage>
        <taxon>Bacteria</taxon>
        <taxon>Pseudomonadati</taxon>
        <taxon>Pseudomonadota</taxon>
        <taxon>Gammaproteobacteria</taxon>
        <taxon>Alteromonadales</taxon>
        <taxon>Shewanellaceae</taxon>
        <taxon>Shewanella</taxon>
    </lineage>
</organism>
<dbReference type="KEGG" id="saz:Sama_3109"/>
<name>A1SAA5_SHEAM</name>
<sequence>MTESDRVVQVLKKQLRARGIHYQQVATALGLSEASVKRLFANGGRLSLARLAMVCRLLEMDLPALFRLVADERDQLSVLTWAQEEQLVADKALLLVAVCVTNGYRFEHILSQYNLSEFQVIQKLAQLDRLKVIELLPENRIKLKLAPSFAWIPGGPIQQFFQQQVIRTFFRSDFAADDEKLMMSTGLMSLPSNHKFQQRMQQLVHEFYQACDNDDSLAMQERHGTSMIIAIRRWRFPLFEEFSTRE</sequence>
<evidence type="ECO:0000313" key="2">
    <source>
        <dbReference type="EMBL" id="ABM01312.1"/>
    </source>
</evidence>
<dbReference type="InterPro" id="IPR010982">
    <property type="entry name" value="Lambda_DNA-bd_dom_sf"/>
</dbReference>
<evidence type="ECO:0000313" key="3">
    <source>
        <dbReference type="Proteomes" id="UP000009175"/>
    </source>
</evidence>
<proteinExistence type="predicted"/>
<feature type="domain" description="HTH cro/C1-type" evidence="1">
    <location>
        <begin position="11"/>
        <end position="65"/>
    </location>
</feature>
<dbReference type="PROSITE" id="PS50943">
    <property type="entry name" value="HTH_CROC1"/>
    <property type="match status" value="1"/>
</dbReference>
<dbReference type="InterPro" id="IPR001387">
    <property type="entry name" value="Cro/C1-type_HTH"/>
</dbReference>
<accession>A1SAA5</accession>
<protein>
    <submittedName>
        <fullName evidence="2">Transcriptional regulator</fullName>
    </submittedName>
</protein>
<reference evidence="2 3" key="1">
    <citation type="submission" date="2006-12" db="EMBL/GenBank/DDBJ databases">
        <title>Complete sequence of Shewanella amazonensis SB2B.</title>
        <authorList>
            <consortium name="US DOE Joint Genome Institute"/>
            <person name="Copeland A."/>
            <person name="Lucas S."/>
            <person name="Lapidus A."/>
            <person name="Barry K."/>
            <person name="Detter J.C."/>
            <person name="Glavina del Rio T."/>
            <person name="Hammon N."/>
            <person name="Israni S."/>
            <person name="Dalin E."/>
            <person name="Tice H."/>
            <person name="Pitluck S."/>
            <person name="Munk A.C."/>
            <person name="Brettin T."/>
            <person name="Bruce D."/>
            <person name="Han C."/>
            <person name="Tapia R."/>
            <person name="Gilna P."/>
            <person name="Schmutz J."/>
            <person name="Larimer F."/>
            <person name="Land M."/>
            <person name="Hauser L."/>
            <person name="Kyrpides N."/>
            <person name="Mikhailova N."/>
            <person name="Fredrickson J."/>
            <person name="Richardson P."/>
        </authorList>
    </citation>
    <scope>NUCLEOTIDE SEQUENCE [LARGE SCALE GENOMIC DNA]</scope>
    <source>
        <strain evidence="3">ATCC BAA-1098 / SB2B</strain>
    </source>
</reference>
<dbReference type="DNASU" id="4605356"/>
<dbReference type="HOGENOM" id="CLU_090969_1_0_6"/>
<dbReference type="CDD" id="cd00093">
    <property type="entry name" value="HTH_XRE"/>
    <property type="match status" value="1"/>
</dbReference>
<dbReference type="GO" id="GO:0003677">
    <property type="term" value="F:DNA binding"/>
    <property type="evidence" value="ECO:0007669"/>
    <property type="project" value="InterPro"/>
</dbReference>
<keyword evidence="3" id="KW-1185">Reference proteome</keyword>
<dbReference type="eggNOG" id="COG3655">
    <property type="taxonomic scope" value="Bacteria"/>
</dbReference>
<dbReference type="Pfam" id="PF13443">
    <property type="entry name" value="HTH_26"/>
    <property type="match status" value="1"/>
</dbReference>
<dbReference type="EMBL" id="CP000507">
    <property type="protein sequence ID" value="ABM01312.1"/>
    <property type="molecule type" value="Genomic_DNA"/>
</dbReference>
<dbReference type="AlphaFoldDB" id="A1SAA5"/>